<dbReference type="OMA" id="QSTPQYW"/>
<dbReference type="KEGG" id="pno:SNOG_06633"/>
<keyword evidence="10 11" id="KW-0539">Nucleus</keyword>
<proteinExistence type="inferred from homology"/>
<evidence type="ECO:0000256" key="6">
    <source>
        <dbReference type="ARBA" id="ARBA00022824"/>
    </source>
</evidence>
<dbReference type="GO" id="GO:0048288">
    <property type="term" value="P:nuclear membrane fusion involved in karyogamy"/>
    <property type="evidence" value="ECO:0007669"/>
    <property type="project" value="UniProtKB-UniRule"/>
</dbReference>
<dbReference type="GO" id="GO:0031965">
    <property type="term" value="C:nuclear membrane"/>
    <property type="evidence" value="ECO:0007669"/>
    <property type="project" value="UniProtKB-SubCell"/>
</dbReference>
<dbReference type="InterPro" id="IPR007292">
    <property type="entry name" value="Nuclear_fusion_Kar5"/>
</dbReference>
<keyword evidence="8 11" id="KW-0472">Membrane</keyword>
<reference evidence="14" key="1">
    <citation type="journal article" date="2021" name="BMC Genomics">
        <title>Chromosome-level genome assembly and manually-curated proteome of model necrotroph Parastagonospora nodorum Sn15 reveals a genome-wide trove of candidate effector homologs, and redundancy of virulence-related functions within an accessory chromosome.</title>
        <authorList>
            <person name="Bertazzoni S."/>
            <person name="Jones D.A.B."/>
            <person name="Phan H.T."/>
            <person name="Tan K.-C."/>
            <person name="Hane J.K."/>
        </authorList>
    </citation>
    <scope>NUCLEOTIDE SEQUENCE [LARGE SCALE GENOMIC DNA]</scope>
    <source>
        <strain evidence="14">SN15 / ATCC MYA-4574 / FGSC 10173)</strain>
    </source>
</reference>
<feature type="transmembrane region" description="Helical" evidence="11">
    <location>
        <begin position="443"/>
        <end position="461"/>
    </location>
</feature>
<evidence type="ECO:0000256" key="5">
    <source>
        <dbReference type="ARBA" id="ARBA00022729"/>
    </source>
</evidence>
<feature type="transmembrane region" description="Helical" evidence="11">
    <location>
        <begin position="489"/>
        <end position="510"/>
    </location>
</feature>
<evidence type="ECO:0000313" key="14">
    <source>
        <dbReference type="Proteomes" id="UP000663193"/>
    </source>
</evidence>
<evidence type="ECO:0000256" key="12">
    <source>
        <dbReference type="SAM" id="SignalP"/>
    </source>
</evidence>
<keyword evidence="3 11" id="KW-0415">Karyogamy</keyword>
<dbReference type="Pfam" id="PF04163">
    <property type="entry name" value="Tht1"/>
    <property type="match status" value="1"/>
</dbReference>
<feature type="transmembrane region" description="Helical" evidence="11">
    <location>
        <begin position="414"/>
        <end position="431"/>
    </location>
</feature>
<keyword evidence="9" id="KW-0325">Glycoprotein</keyword>
<evidence type="ECO:0000256" key="2">
    <source>
        <dbReference type="ARBA" id="ARBA00010473"/>
    </source>
</evidence>
<evidence type="ECO:0000313" key="13">
    <source>
        <dbReference type="EMBL" id="QRC99305.1"/>
    </source>
</evidence>
<evidence type="ECO:0000256" key="11">
    <source>
        <dbReference type="RuleBase" id="RU368082"/>
    </source>
</evidence>
<evidence type="ECO:0000256" key="9">
    <source>
        <dbReference type="ARBA" id="ARBA00023180"/>
    </source>
</evidence>
<dbReference type="PANTHER" id="PTHR28012:SF1">
    <property type="entry name" value="NUCLEAR FUSION PROTEIN KAR5"/>
    <property type="match status" value="1"/>
</dbReference>
<keyword evidence="14" id="KW-1185">Reference proteome</keyword>
<evidence type="ECO:0000256" key="3">
    <source>
        <dbReference type="ARBA" id="ARBA00022459"/>
    </source>
</evidence>
<sequence length="578" mass="63715">MKSAFPVAISSALTLLLSSFQLSTSQYHSPPANAAPTIDVGALFQHTTSRNQRVITQAVDFVISMQTAPTCTRMAASHLMNECKLLENAPDFAKARPEAYLDNIKTEYAAKLAVCELLSAQPHNPTPPPNCEMLVPTSKACGRGGTWWYSRPETSMNDKQCYPEIKEYQYAQCLKTLQSSPQYWTSFSNARQNAVVMCQASRDAIERENHLDIFKNLTQVMGAVSSAMKKSTEEYEALIKDQKQFADRVREAQDRFKEDVHAVQEKALATVGTLDTKFHNFMETSMSDLVTALADNQSNEIARIRQEMQAFSGDLMAESSQFARFYNDQLEAHHEHALGSLQANHEAQIDSYNVLSGRMSAIHNTAERTNFAANASLNTIISIEKQLVNLSGQADHIAQGFAFFSALPQLLSSLFRGIVATIGIAFLFSVLSKINKRLAKDAAGISSLLYFFHLCGLYQWLGNLPVLAATLHQHQGVSITANLSSTQKAAALIMLLWVGAYPVRCVNFYLGSMISAVVSKLLGSYWLQHYNNDGGFGLLPSIEVPASTASHKADRFDNGSLNMHPLAHARHSSSPTRA</sequence>
<dbReference type="OrthoDB" id="5311848at2759"/>
<keyword evidence="7 11" id="KW-1133">Transmembrane helix</keyword>
<evidence type="ECO:0000256" key="4">
    <source>
        <dbReference type="ARBA" id="ARBA00022692"/>
    </source>
</evidence>
<comment type="subcellular location">
    <subcellularLocation>
        <location evidence="11">Endoplasmic reticulum membrane</location>
    </subcellularLocation>
    <subcellularLocation>
        <location evidence="11">Nucleus membrane</location>
    </subcellularLocation>
</comment>
<keyword evidence="5 11" id="KW-0732">Signal</keyword>
<evidence type="ECO:0008006" key="15">
    <source>
        <dbReference type="Google" id="ProtNLM"/>
    </source>
</evidence>
<evidence type="ECO:0000256" key="7">
    <source>
        <dbReference type="ARBA" id="ARBA00022989"/>
    </source>
</evidence>
<keyword evidence="6 11" id="KW-0256">Endoplasmic reticulum</keyword>
<comment type="similarity">
    <text evidence="2 11">Belongs to the KAR5 family.</text>
</comment>
<gene>
    <name evidence="13" type="ORF">JI435_066330</name>
</gene>
<feature type="chain" id="PRO_5034859801" description="Nuclear fusion protein KAR5" evidence="12">
    <location>
        <begin position="26"/>
        <end position="578"/>
    </location>
</feature>
<comment type="function">
    <text evidence="1 11">Required for nuclear membrane fusion during karyogamy.</text>
</comment>
<evidence type="ECO:0000256" key="1">
    <source>
        <dbReference type="ARBA" id="ARBA00003389"/>
    </source>
</evidence>
<feature type="signal peptide" evidence="12">
    <location>
        <begin position="1"/>
        <end position="25"/>
    </location>
</feature>
<dbReference type="GO" id="GO:0005789">
    <property type="term" value="C:endoplasmic reticulum membrane"/>
    <property type="evidence" value="ECO:0007669"/>
    <property type="project" value="UniProtKB-SubCell"/>
</dbReference>
<dbReference type="VEuPathDB" id="FungiDB:JI435_066330"/>
<dbReference type="EMBL" id="CP069031">
    <property type="protein sequence ID" value="QRC99305.1"/>
    <property type="molecule type" value="Genomic_DNA"/>
</dbReference>
<dbReference type="Proteomes" id="UP000663193">
    <property type="component" value="Chromosome 9"/>
</dbReference>
<keyword evidence="4 11" id="KW-0812">Transmembrane</keyword>
<dbReference type="RefSeq" id="XP_001796998.1">
    <property type="nucleotide sequence ID" value="XM_001796946.1"/>
</dbReference>
<dbReference type="PANTHER" id="PTHR28012">
    <property type="entry name" value="NUCLEAR FUSION PROTEIN KAR5"/>
    <property type="match status" value="1"/>
</dbReference>
<protein>
    <recommendedName>
        <fullName evidence="15">Nuclear fusion protein KAR5</fullName>
    </recommendedName>
</protein>
<evidence type="ECO:0000256" key="8">
    <source>
        <dbReference type="ARBA" id="ARBA00023136"/>
    </source>
</evidence>
<dbReference type="AlphaFoldDB" id="A0A7U2FA61"/>
<evidence type="ECO:0000256" key="10">
    <source>
        <dbReference type="ARBA" id="ARBA00023242"/>
    </source>
</evidence>
<organism evidence="13 14">
    <name type="scientific">Phaeosphaeria nodorum (strain SN15 / ATCC MYA-4574 / FGSC 10173)</name>
    <name type="common">Glume blotch fungus</name>
    <name type="synonym">Parastagonospora nodorum</name>
    <dbReference type="NCBI Taxonomy" id="321614"/>
    <lineage>
        <taxon>Eukaryota</taxon>
        <taxon>Fungi</taxon>
        <taxon>Dikarya</taxon>
        <taxon>Ascomycota</taxon>
        <taxon>Pezizomycotina</taxon>
        <taxon>Dothideomycetes</taxon>
        <taxon>Pleosporomycetidae</taxon>
        <taxon>Pleosporales</taxon>
        <taxon>Pleosporineae</taxon>
        <taxon>Phaeosphaeriaceae</taxon>
        <taxon>Parastagonospora</taxon>
    </lineage>
</organism>
<name>A0A7U2FA61_PHANO</name>
<accession>A0A7U2FA61</accession>
<dbReference type="GO" id="GO:0000742">
    <property type="term" value="P:karyogamy involved in conjugation with cellular fusion"/>
    <property type="evidence" value="ECO:0007669"/>
    <property type="project" value="UniProtKB-UniRule"/>
</dbReference>